<dbReference type="InterPro" id="IPR048364">
    <property type="entry name" value="Hikeshi-like_C"/>
</dbReference>
<comment type="caution">
    <text evidence="3">The sequence shown here is derived from an EMBL/GenBank/DDBJ whole genome shotgun (WGS) entry which is preliminary data.</text>
</comment>
<dbReference type="GO" id="GO:0061608">
    <property type="term" value="F:nuclear import signal receptor activity"/>
    <property type="evidence" value="ECO:0007669"/>
    <property type="project" value="TreeGrafter"/>
</dbReference>
<dbReference type="EMBL" id="CAJOBA010004190">
    <property type="protein sequence ID" value="CAF3705746.1"/>
    <property type="molecule type" value="Genomic_DNA"/>
</dbReference>
<protein>
    <recommendedName>
        <fullName evidence="1">Hikeshi-like C-terminal domain-containing protein</fullName>
    </recommendedName>
</protein>
<dbReference type="GO" id="GO:0030544">
    <property type="term" value="F:Hsp70 protein binding"/>
    <property type="evidence" value="ECO:0007669"/>
    <property type="project" value="TreeGrafter"/>
</dbReference>
<name>A0A814J0E6_9BILA</name>
<reference evidence="3" key="1">
    <citation type="submission" date="2021-02" db="EMBL/GenBank/DDBJ databases">
        <authorList>
            <person name="Nowell W R."/>
        </authorList>
    </citation>
    <scope>NUCLEOTIDE SEQUENCE</scope>
</reference>
<dbReference type="AlphaFoldDB" id="A0A814J0E6"/>
<evidence type="ECO:0000313" key="6">
    <source>
        <dbReference type="Proteomes" id="UP000663829"/>
    </source>
</evidence>
<evidence type="ECO:0000313" key="2">
    <source>
        <dbReference type="EMBL" id="CAF0928904.1"/>
    </source>
</evidence>
<evidence type="ECO:0000313" key="4">
    <source>
        <dbReference type="EMBL" id="CAF3705746.1"/>
    </source>
</evidence>
<dbReference type="OrthoDB" id="10248398at2759"/>
<dbReference type="Pfam" id="PF21057">
    <property type="entry name" value="Hikeshi-like_C"/>
    <property type="match status" value="1"/>
</dbReference>
<dbReference type="Proteomes" id="UP000663829">
    <property type="component" value="Unassembled WGS sequence"/>
</dbReference>
<feature type="non-terminal residue" evidence="3">
    <location>
        <position position="1"/>
    </location>
</feature>
<dbReference type="Proteomes" id="UP000677228">
    <property type="component" value="Unassembled WGS sequence"/>
</dbReference>
<dbReference type="Proteomes" id="UP000681722">
    <property type="component" value="Unassembled WGS sequence"/>
</dbReference>
<keyword evidence="6" id="KW-1185">Reference proteome</keyword>
<proteinExistence type="predicted"/>
<dbReference type="GO" id="GO:0005634">
    <property type="term" value="C:nucleus"/>
    <property type="evidence" value="ECO:0007669"/>
    <property type="project" value="TreeGrafter"/>
</dbReference>
<dbReference type="EMBL" id="CAJNOQ010003817">
    <property type="protein sequence ID" value="CAF1030951.1"/>
    <property type="molecule type" value="Genomic_DNA"/>
</dbReference>
<organism evidence="3 6">
    <name type="scientific">Didymodactylos carnosus</name>
    <dbReference type="NCBI Taxonomy" id="1234261"/>
    <lineage>
        <taxon>Eukaryota</taxon>
        <taxon>Metazoa</taxon>
        <taxon>Spiralia</taxon>
        <taxon>Gnathifera</taxon>
        <taxon>Rotifera</taxon>
        <taxon>Eurotatoria</taxon>
        <taxon>Bdelloidea</taxon>
        <taxon>Philodinida</taxon>
        <taxon>Philodinidae</taxon>
        <taxon>Didymodactylos</taxon>
    </lineage>
</organism>
<dbReference type="PANTHER" id="PTHR12925:SF0">
    <property type="entry name" value="PROTEIN HIKESHI"/>
    <property type="match status" value="1"/>
</dbReference>
<gene>
    <name evidence="3" type="ORF">GPM918_LOCUS15275</name>
    <name evidence="2" type="ORF">OVA965_LOCUS11040</name>
    <name evidence="5" type="ORF">SRO942_LOCUS15272</name>
    <name evidence="4" type="ORF">TMI583_LOCUS11036</name>
</gene>
<dbReference type="Proteomes" id="UP000682733">
    <property type="component" value="Unassembled WGS sequence"/>
</dbReference>
<accession>A0A814J0E6</accession>
<dbReference type="InterPro" id="IPR031318">
    <property type="entry name" value="OPI10"/>
</dbReference>
<dbReference type="GO" id="GO:0005829">
    <property type="term" value="C:cytosol"/>
    <property type="evidence" value="ECO:0007669"/>
    <property type="project" value="TreeGrafter"/>
</dbReference>
<evidence type="ECO:0000259" key="1">
    <source>
        <dbReference type="Pfam" id="PF21057"/>
    </source>
</evidence>
<dbReference type="EMBL" id="CAJOBC010003816">
    <property type="protein sequence ID" value="CAF3801705.1"/>
    <property type="molecule type" value="Genomic_DNA"/>
</dbReference>
<evidence type="ECO:0000313" key="5">
    <source>
        <dbReference type="EMBL" id="CAF3801705.1"/>
    </source>
</evidence>
<dbReference type="EMBL" id="CAJNOK010004188">
    <property type="protein sequence ID" value="CAF0928904.1"/>
    <property type="molecule type" value="Genomic_DNA"/>
</dbReference>
<feature type="domain" description="Hikeshi-like C-terminal" evidence="1">
    <location>
        <begin position="53"/>
        <end position="106"/>
    </location>
</feature>
<dbReference type="PANTHER" id="PTHR12925">
    <property type="entry name" value="HIKESHI FAMILY MEMBER"/>
    <property type="match status" value="1"/>
</dbReference>
<evidence type="ECO:0000313" key="3">
    <source>
        <dbReference type="EMBL" id="CAF1030951.1"/>
    </source>
</evidence>
<sequence>TEENRSRSLQVFGSGYSSVATDGLLGISAEPLTQLEQQTQPADIQPSIVSSQLEYTTKMLQNFFNYIISFAQTIPNTNEQIVPLNQVQTWYTNFQRKLQENPNFWKSSA</sequence>
<dbReference type="GO" id="GO:0006606">
    <property type="term" value="P:protein import into nucleus"/>
    <property type="evidence" value="ECO:0007669"/>
    <property type="project" value="TreeGrafter"/>
</dbReference>